<organism evidence="2 3">
    <name type="scientific">Ciona savignyi</name>
    <name type="common">Pacific transparent sea squirt</name>
    <dbReference type="NCBI Taxonomy" id="51511"/>
    <lineage>
        <taxon>Eukaryota</taxon>
        <taxon>Metazoa</taxon>
        <taxon>Chordata</taxon>
        <taxon>Tunicata</taxon>
        <taxon>Ascidiacea</taxon>
        <taxon>Phlebobranchia</taxon>
        <taxon>Cionidae</taxon>
        <taxon>Ciona</taxon>
    </lineage>
</organism>
<protein>
    <submittedName>
        <fullName evidence="2">Uncharacterized protein</fullName>
    </submittedName>
</protein>
<feature type="compositionally biased region" description="Polar residues" evidence="1">
    <location>
        <begin position="57"/>
        <end position="68"/>
    </location>
</feature>
<reference evidence="2" key="2">
    <citation type="submission" date="2025-08" db="UniProtKB">
        <authorList>
            <consortium name="Ensembl"/>
        </authorList>
    </citation>
    <scope>IDENTIFICATION</scope>
</reference>
<evidence type="ECO:0000256" key="1">
    <source>
        <dbReference type="SAM" id="MobiDB-lite"/>
    </source>
</evidence>
<feature type="compositionally biased region" description="Polar residues" evidence="1">
    <location>
        <begin position="167"/>
        <end position="179"/>
    </location>
</feature>
<evidence type="ECO:0000313" key="3">
    <source>
        <dbReference type="Proteomes" id="UP000007875"/>
    </source>
</evidence>
<proteinExistence type="predicted"/>
<name>H2Z6Z5_CIOSA</name>
<evidence type="ECO:0000313" key="2">
    <source>
        <dbReference type="Ensembl" id="ENSCSAVP00000013357.1"/>
    </source>
</evidence>
<dbReference type="InParanoid" id="H2Z6Z5"/>
<feature type="region of interest" description="Disordered" evidence="1">
    <location>
        <begin position="106"/>
        <end position="128"/>
    </location>
</feature>
<keyword evidence="3" id="KW-1185">Reference proteome</keyword>
<dbReference type="GeneTree" id="ENSGT00390000001743"/>
<feature type="region of interest" description="Disordered" evidence="1">
    <location>
        <begin position="57"/>
        <end position="81"/>
    </location>
</feature>
<feature type="region of interest" description="Disordered" evidence="1">
    <location>
        <begin position="164"/>
        <end position="253"/>
    </location>
</feature>
<dbReference type="HOGENOM" id="CLU_096284_0_0_1"/>
<dbReference type="Ensembl" id="ENSCSAVT00000013508.1">
    <property type="protein sequence ID" value="ENSCSAVP00000013357.1"/>
    <property type="gene ID" value="ENSCSAVG00000007834.1"/>
</dbReference>
<accession>H2Z6Z5</accession>
<reference evidence="2" key="3">
    <citation type="submission" date="2025-09" db="UniProtKB">
        <authorList>
            <consortium name="Ensembl"/>
        </authorList>
    </citation>
    <scope>IDENTIFICATION</scope>
</reference>
<dbReference type="Proteomes" id="UP000007875">
    <property type="component" value="Unassembled WGS sequence"/>
</dbReference>
<dbReference type="OMA" id="GHIHRMR"/>
<dbReference type="AlphaFoldDB" id="H2Z6Z5"/>
<feature type="compositionally biased region" description="Polar residues" evidence="1">
    <location>
        <begin position="239"/>
        <end position="253"/>
    </location>
</feature>
<sequence length="253" mass="28194">MDETGKKKFGDVVINIKKVHSILDRVGSDITTLKQRIKKSSEAHNRSKSEVILQALTRSNTTLNSTEDVQGGGEGKPRPVILPRTPEILSPLDGLAAALVTDEERHRVVKPVPRPRRKSAPSAGGNEKCMEINSAPEFDQDSTIAKTSHGHIHRMRNRFLEVRRSPSGISQPRPHSQSPIPFRTPRNHTYNPVTSKIKPPVIYSKEKTIPSPASRQNKRPVIKRNDGNSRLPRPRTKSVNRLVSMDSQSNLIA</sequence>
<reference evidence="3" key="1">
    <citation type="submission" date="2003-08" db="EMBL/GenBank/DDBJ databases">
        <authorList>
            <person name="Birren B."/>
            <person name="Nusbaum C."/>
            <person name="Abebe A."/>
            <person name="Abouelleil A."/>
            <person name="Adekoya E."/>
            <person name="Ait-zahra M."/>
            <person name="Allen N."/>
            <person name="Allen T."/>
            <person name="An P."/>
            <person name="Anderson M."/>
            <person name="Anderson S."/>
            <person name="Arachchi H."/>
            <person name="Armbruster J."/>
            <person name="Bachantsang P."/>
            <person name="Baldwin J."/>
            <person name="Barry A."/>
            <person name="Bayul T."/>
            <person name="Blitshsteyn B."/>
            <person name="Bloom T."/>
            <person name="Blye J."/>
            <person name="Boguslavskiy L."/>
            <person name="Borowsky M."/>
            <person name="Boukhgalter B."/>
            <person name="Brunache A."/>
            <person name="Butler J."/>
            <person name="Calixte N."/>
            <person name="Calvo S."/>
            <person name="Camarata J."/>
            <person name="Campo K."/>
            <person name="Chang J."/>
            <person name="Cheshatsang Y."/>
            <person name="Citroen M."/>
            <person name="Collymore A."/>
            <person name="Considine T."/>
            <person name="Cook A."/>
            <person name="Cooke P."/>
            <person name="Corum B."/>
            <person name="Cuomo C."/>
            <person name="David R."/>
            <person name="Dawoe T."/>
            <person name="Degray S."/>
            <person name="Dodge S."/>
            <person name="Dooley K."/>
            <person name="Dorje P."/>
            <person name="Dorjee K."/>
            <person name="Dorris L."/>
            <person name="Duffey N."/>
            <person name="Dupes A."/>
            <person name="Elkins T."/>
            <person name="Engels R."/>
            <person name="Erickson J."/>
            <person name="Farina A."/>
            <person name="Faro S."/>
            <person name="Ferreira P."/>
            <person name="Fischer H."/>
            <person name="Fitzgerald M."/>
            <person name="Foley K."/>
            <person name="Gage D."/>
            <person name="Galagan J."/>
            <person name="Gearin G."/>
            <person name="Gnerre S."/>
            <person name="Gnirke A."/>
            <person name="Goyette A."/>
            <person name="Graham J."/>
            <person name="Grandbois E."/>
            <person name="Gyaltsen K."/>
            <person name="Hafez N."/>
            <person name="Hagopian D."/>
            <person name="Hagos B."/>
            <person name="Hall J."/>
            <person name="Hatcher B."/>
            <person name="Heller A."/>
            <person name="Higgins H."/>
            <person name="Honan T."/>
            <person name="Horn A."/>
            <person name="Houde N."/>
            <person name="Hughes L."/>
            <person name="Hulme W."/>
            <person name="Husby E."/>
            <person name="Iliev I."/>
            <person name="Jaffe D."/>
            <person name="Jones C."/>
            <person name="Kamal M."/>
            <person name="Kamat A."/>
            <person name="Kamvysselis M."/>
            <person name="Karlsson E."/>
            <person name="Kells C."/>
            <person name="Kieu A."/>
            <person name="Kisner P."/>
            <person name="Kodira C."/>
            <person name="Kulbokas E."/>
            <person name="Labutti K."/>
            <person name="Lama D."/>
            <person name="Landers T."/>
            <person name="Leger J."/>
            <person name="Levine S."/>
            <person name="Lewis D."/>
            <person name="Lewis T."/>
            <person name="Lindblad-toh K."/>
            <person name="Liu X."/>
            <person name="Lokyitsang T."/>
            <person name="Lokyitsang Y."/>
            <person name="Lucien O."/>
            <person name="Lui A."/>
            <person name="Ma L.J."/>
            <person name="Mabbitt R."/>
            <person name="Macdonald J."/>
            <person name="Maclean C."/>
            <person name="Major J."/>
            <person name="Manning J."/>
            <person name="Marabella R."/>
            <person name="Maru K."/>
            <person name="Matthews C."/>
            <person name="Mauceli E."/>
            <person name="Mccarthy M."/>
            <person name="Mcdonough S."/>
            <person name="Mcghee T."/>
            <person name="Meldrim J."/>
            <person name="Meneus L."/>
            <person name="Mesirov J."/>
            <person name="Mihalev A."/>
            <person name="Mihova T."/>
            <person name="Mikkelsen T."/>
            <person name="Mlenga V."/>
            <person name="Moru K."/>
            <person name="Mozes J."/>
            <person name="Mulrain L."/>
            <person name="Munson G."/>
            <person name="Naylor J."/>
            <person name="Newes C."/>
            <person name="Nguyen C."/>
            <person name="Nguyen N."/>
            <person name="Nguyen T."/>
            <person name="Nicol R."/>
            <person name="Nielsen C."/>
            <person name="Nizzari M."/>
            <person name="Norbu C."/>
            <person name="Norbu N."/>
            <person name="O'donnell P."/>
            <person name="Okoawo O."/>
            <person name="O'leary S."/>
            <person name="Omotosho B."/>
            <person name="O'neill K."/>
            <person name="Osman S."/>
            <person name="Parker S."/>
            <person name="Perrin D."/>
            <person name="Phunkhang P."/>
            <person name="Piqani B."/>
            <person name="Purcell S."/>
            <person name="Rachupka T."/>
            <person name="Ramasamy U."/>
            <person name="Rameau R."/>
            <person name="Ray V."/>
            <person name="Raymond C."/>
            <person name="Retta R."/>
            <person name="Richardson S."/>
            <person name="Rise C."/>
            <person name="Rodriguez J."/>
            <person name="Rogers J."/>
            <person name="Rogov P."/>
            <person name="Rutman M."/>
            <person name="Schupbach R."/>
            <person name="Seaman C."/>
            <person name="Settipalli S."/>
            <person name="Sharpe T."/>
            <person name="Sheridan J."/>
            <person name="Sherpa N."/>
            <person name="Shi J."/>
            <person name="Smirnov S."/>
            <person name="Smith C."/>
            <person name="Sougnez C."/>
            <person name="Spencer B."/>
            <person name="Stalker J."/>
            <person name="Stange-thomann N."/>
            <person name="Stavropoulos S."/>
            <person name="Stetson K."/>
            <person name="Stone C."/>
            <person name="Stone S."/>
            <person name="Stubbs M."/>
            <person name="Talamas J."/>
            <person name="Tchuinga P."/>
            <person name="Tenzing P."/>
            <person name="Tesfaye S."/>
            <person name="Theodore J."/>
            <person name="Thoulutsang Y."/>
            <person name="Topham K."/>
            <person name="Towey S."/>
            <person name="Tsamla T."/>
            <person name="Tsomo N."/>
            <person name="Vallee D."/>
            <person name="Vassiliev H."/>
            <person name="Venkataraman V."/>
            <person name="Vinson J."/>
            <person name="Vo A."/>
            <person name="Wade C."/>
            <person name="Wang S."/>
            <person name="Wangchuk T."/>
            <person name="Wangdi T."/>
            <person name="Whittaker C."/>
            <person name="Wilkinson J."/>
            <person name="Wu Y."/>
            <person name="Wyman D."/>
            <person name="Yadav S."/>
            <person name="Yang S."/>
            <person name="Yang X."/>
            <person name="Yeager S."/>
            <person name="Yee E."/>
            <person name="Young G."/>
            <person name="Zainoun J."/>
            <person name="Zembeck L."/>
            <person name="Zimmer A."/>
            <person name="Zody M."/>
            <person name="Lander E."/>
        </authorList>
    </citation>
    <scope>NUCLEOTIDE SEQUENCE [LARGE SCALE GENOMIC DNA]</scope>
</reference>
<feature type="compositionally biased region" description="Basic residues" evidence="1">
    <location>
        <begin position="107"/>
        <end position="119"/>
    </location>
</feature>